<dbReference type="EMBL" id="GGEC01062000">
    <property type="protein sequence ID" value="MBX42484.1"/>
    <property type="molecule type" value="Transcribed_RNA"/>
</dbReference>
<protein>
    <submittedName>
        <fullName evidence="1">Uncharacterized protein</fullName>
    </submittedName>
</protein>
<proteinExistence type="predicted"/>
<accession>A0A2P2NJ77</accession>
<evidence type="ECO:0000313" key="1">
    <source>
        <dbReference type="EMBL" id="MBX42484.1"/>
    </source>
</evidence>
<reference evidence="1" key="1">
    <citation type="submission" date="2018-02" db="EMBL/GenBank/DDBJ databases">
        <title>Rhizophora mucronata_Transcriptome.</title>
        <authorList>
            <person name="Meera S.P."/>
            <person name="Sreeshan A."/>
            <person name="Augustine A."/>
        </authorList>
    </citation>
    <scope>NUCLEOTIDE SEQUENCE</scope>
    <source>
        <tissue evidence="1">Leaf</tissue>
    </source>
</reference>
<organism evidence="1">
    <name type="scientific">Rhizophora mucronata</name>
    <name type="common">Asiatic mangrove</name>
    <dbReference type="NCBI Taxonomy" id="61149"/>
    <lineage>
        <taxon>Eukaryota</taxon>
        <taxon>Viridiplantae</taxon>
        <taxon>Streptophyta</taxon>
        <taxon>Embryophyta</taxon>
        <taxon>Tracheophyta</taxon>
        <taxon>Spermatophyta</taxon>
        <taxon>Magnoliopsida</taxon>
        <taxon>eudicotyledons</taxon>
        <taxon>Gunneridae</taxon>
        <taxon>Pentapetalae</taxon>
        <taxon>rosids</taxon>
        <taxon>fabids</taxon>
        <taxon>Malpighiales</taxon>
        <taxon>Rhizophoraceae</taxon>
        <taxon>Rhizophora</taxon>
    </lineage>
</organism>
<dbReference type="AlphaFoldDB" id="A0A2P2NJ77"/>
<name>A0A2P2NJ77_RHIMU</name>
<sequence>MSVFLGCLSCQQKSCKRFFYLNRLLFNQTHAERQIRKLVRKKRKKKTTLLIKV</sequence>